<name>A0A0B8T5S6_9SPHI</name>
<accession>A0A0B8T5S6</accession>
<reference evidence="2 3" key="2">
    <citation type="journal article" date="2015" name="PLoS ONE">
        <title>Whole-Genome Optical Mapping and Finished Genome Sequence of Sphingobacterium deserti sp. nov., a New Species Isolated from the Western Desert of China.</title>
        <authorList>
            <person name="Teng C."/>
            <person name="Zhou Z."/>
            <person name="Molnar I."/>
            <person name="Li X."/>
            <person name="Tang R."/>
            <person name="Chen M."/>
            <person name="Wang L."/>
            <person name="Su S."/>
            <person name="Zhang W."/>
            <person name="Lin M."/>
        </authorList>
    </citation>
    <scope>NUCLEOTIDE SEQUENCE [LARGE SCALE GENOMIC DNA]</scope>
    <source>
        <strain evidence="3">ACCC05744</strain>
    </source>
</reference>
<dbReference type="EMBL" id="JJMU01000074">
    <property type="protein sequence ID" value="KGE12260.1"/>
    <property type="molecule type" value="Genomic_DNA"/>
</dbReference>
<protein>
    <submittedName>
        <fullName evidence="2">Uncharacterized protein</fullName>
    </submittedName>
</protein>
<keyword evidence="3" id="KW-1185">Reference proteome</keyword>
<evidence type="ECO:0000256" key="1">
    <source>
        <dbReference type="SAM" id="Phobius"/>
    </source>
</evidence>
<proteinExistence type="predicted"/>
<dbReference type="STRING" id="1229276.DI53_3910"/>
<keyword evidence="1" id="KW-0472">Membrane</keyword>
<comment type="caution">
    <text evidence="2">The sequence shown here is derived from an EMBL/GenBank/DDBJ whole genome shotgun (WGS) entry which is preliminary data.</text>
</comment>
<feature type="transmembrane region" description="Helical" evidence="1">
    <location>
        <begin position="36"/>
        <end position="56"/>
    </location>
</feature>
<dbReference type="AlphaFoldDB" id="A0A0B8T5S6"/>
<gene>
    <name evidence="2" type="ORF">DI53_3910</name>
</gene>
<dbReference type="Proteomes" id="UP000031802">
    <property type="component" value="Unassembled WGS sequence"/>
</dbReference>
<keyword evidence="1" id="KW-1133">Transmembrane helix</keyword>
<evidence type="ECO:0000313" key="2">
    <source>
        <dbReference type="EMBL" id="KGE12260.1"/>
    </source>
</evidence>
<sequence>MHYFPTSDMQLLLAYMKKKILRSGNRRIFKLTNYKLTYEVFLLLFVFKTLGLPQWYKLYLSLTSFNIVTVRDPFNSNEHLADMALAMLCSMEK</sequence>
<reference evidence="3" key="1">
    <citation type="submission" date="2014-04" db="EMBL/GenBank/DDBJ databases">
        <title>Whole-Genome optical mapping and complete genome sequence of Sphingobacterium deserti sp. nov., a new spaces isolated from desert in the west of China.</title>
        <authorList>
            <person name="Teng C."/>
            <person name="Zhou Z."/>
            <person name="Li X."/>
            <person name="Chen M."/>
            <person name="Lin M."/>
            <person name="Wang L."/>
            <person name="Su S."/>
            <person name="Zhang C."/>
            <person name="Zhang W."/>
        </authorList>
    </citation>
    <scope>NUCLEOTIDE SEQUENCE [LARGE SCALE GENOMIC DNA]</scope>
    <source>
        <strain evidence="3">ACCC05744</strain>
    </source>
</reference>
<evidence type="ECO:0000313" key="3">
    <source>
        <dbReference type="Proteomes" id="UP000031802"/>
    </source>
</evidence>
<organism evidence="2 3">
    <name type="scientific">Sphingobacterium deserti</name>
    <dbReference type="NCBI Taxonomy" id="1229276"/>
    <lineage>
        <taxon>Bacteria</taxon>
        <taxon>Pseudomonadati</taxon>
        <taxon>Bacteroidota</taxon>
        <taxon>Sphingobacteriia</taxon>
        <taxon>Sphingobacteriales</taxon>
        <taxon>Sphingobacteriaceae</taxon>
        <taxon>Sphingobacterium</taxon>
    </lineage>
</organism>
<keyword evidence="1" id="KW-0812">Transmembrane</keyword>